<dbReference type="Gene3D" id="3.40.50.300">
    <property type="entry name" value="P-loop containing nucleotide triphosphate hydrolases"/>
    <property type="match status" value="1"/>
</dbReference>
<dbReference type="GO" id="GO:0006109">
    <property type="term" value="P:regulation of carbohydrate metabolic process"/>
    <property type="evidence" value="ECO:0007669"/>
    <property type="project" value="InterPro"/>
</dbReference>
<dbReference type="EMBL" id="RFLX01000005">
    <property type="protein sequence ID" value="RMI25223.1"/>
    <property type="molecule type" value="Genomic_DNA"/>
</dbReference>
<accession>A0A3A9J8E7</accession>
<reference evidence="2 5" key="1">
    <citation type="submission" date="2018-09" db="EMBL/GenBank/DDBJ databases">
        <title>Roseomonas sp. nov., isolated from feces of Tibetan antelopes in the Qinghai-Tibet plateau, China.</title>
        <authorList>
            <person name="Tian Z."/>
        </authorList>
    </citation>
    <scope>NUCLEOTIDE SEQUENCE [LARGE SCALE GENOMIC DNA]</scope>
    <source>
        <strain evidence="3 4">Z23</strain>
        <strain evidence="2 5">Z24</strain>
    </source>
</reference>
<dbReference type="GO" id="GO:0005524">
    <property type="term" value="F:ATP binding"/>
    <property type="evidence" value="ECO:0007669"/>
    <property type="project" value="InterPro"/>
</dbReference>
<dbReference type="Proteomes" id="UP000274097">
    <property type="component" value="Unassembled WGS sequence"/>
</dbReference>
<dbReference type="GO" id="GO:0000155">
    <property type="term" value="F:phosphorelay sensor kinase activity"/>
    <property type="evidence" value="ECO:0007669"/>
    <property type="project" value="InterPro"/>
</dbReference>
<dbReference type="AlphaFoldDB" id="A0A3A9J8E7"/>
<evidence type="ECO:0000313" key="2">
    <source>
        <dbReference type="EMBL" id="RKK02752.1"/>
    </source>
</evidence>
<dbReference type="OrthoDB" id="8326226at2"/>
<keyword evidence="4" id="KW-1185">Reference proteome</keyword>
<evidence type="ECO:0000313" key="4">
    <source>
        <dbReference type="Proteomes" id="UP000274097"/>
    </source>
</evidence>
<feature type="domain" description="HPr kinase/phosphorylase C-terminal" evidence="1">
    <location>
        <begin position="3"/>
        <end position="74"/>
    </location>
</feature>
<dbReference type="InterPro" id="IPR027417">
    <property type="entry name" value="P-loop_NTPase"/>
</dbReference>
<dbReference type="EMBL" id="RAQU01000129">
    <property type="protein sequence ID" value="RKK02752.1"/>
    <property type="molecule type" value="Genomic_DNA"/>
</dbReference>
<dbReference type="Pfam" id="PF07475">
    <property type="entry name" value="Hpr_kinase_C"/>
    <property type="match status" value="1"/>
</dbReference>
<evidence type="ECO:0000313" key="3">
    <source>
        <dbReference type="EMBL" id="RMI25223.1"/>
    </source>
</evidence>
<dbReference type="SUPFAM" id="SSF53795">
    <property type="entry name" value="PEP carboxykinase-like"/>
    <property type="match status" value="1"/>
</dbReference>
<sequence length="149" mass="15405">MLQHGSCAASGGAGVLFLGVPGSGKSDLLLRLMQRGWQLVADDQVALSAQGEAVLAEAPAELAGMLEVRGIGIFQSLPHGPAELRLAVLLVGREDVPRLPEPRVFTVLGRDLPLLALHAFECSAPAKIELALGVAEARYALHAGALSAA</sequence>
<dbReference type="RefSeq" id="WP_120639673.1">
    <property type="nucleotide sequence ID" value="NZ_RAQU01000129.1"/>
</dbReference>
<evidence type="ECO:0000313" key="5">
    <source>
        <dbReference type="Proteomes" id="UP000278036"/>
    </source>
</evidence>
<gene>
    <name evidence="2" type="ORF">D6Z83_18170</name>
    <name evidence="3" type="ORF">EBE87_08695</name>
</gene>
<evidence type="ECO:0000259" key="1">
    <source>
        <dbReference type="Pfam" id="PF07475"/>
    </source>
</evidence>
<dbReference type="InterPro" id="IPR011104">
    <property type="entry name" value="Hpr_kin/Pase_C"/>
</dbReference>
<protein>
    <submittedName>
        <fullName evidence="2">Aldolase</fullName>
    </submittedName>
</protein>
<name>A0A3A9J8E7_9PROT</name>
<comment type="caution">
    <text evidence="2">The sequence shown here is derived from an EMBL/GenBank/DDBJ whole genome shotgun (WGS) entry which is preliminary data.</text>
</comment>
<proteinExistence type="predicted"/>
<dbReference type="InParanoid" id="A0A3A9J8E7"/>
<dbReference type="Proteomes" id="UP000278036">
    <property type="component" value="Unassembled WGS sequence"/>
</dbReference>
<organism evidence="2 5">
    <name type="scientific">Teichococcus wenyumeiae</name>
    <dbReference type="NCBI Taxonomy" id="2478470"/>
    <lineage>
        <taxon>Bacteria</taxon>
        <taxon>Pseudomonadati</taxon>
        <taxon>Pseudomonadota</taxon>
        <taxon>Alphaproteobacteria</taxon>
        <taxon>Acetobacterales</taxon>
        <taxon>Roseomonadaceae</taxon>
        <taxon>Roseomonas</taxon>
    </lineage>
</organism>